<feature type="domain" description="Major facilitator superfamily (MFS) profile" evidence="9">
    <location>
        <begin position="221"/>
        <end position="430"/>
    </location>
</feature>
<feature type="transmembrane region" description="Helical" evidence="8">
    <location>
        <begin position="223"/>
        <end position="245"/>
    </location>
</feature>
<evidence type="ECO:0000256" key="2">
    <source>
        <dbReference type="ARBA" id="ARBA00022448"/>
    </source>
</evidence>
<feature type="transmembrane region" description="Helical" evidence="8">
    <location>
        <begin position="283"/>
        <end position="302"/>
    </location>
</feature>
<keyword evidence="6 8" id="KW-0472">Membrane</keyword>
<dbReference type="Gene3D" id="1.20.1250.20">
    <property type="entry name" value="MFS general substrate transporter like domains"/>
    <property type="match status" value="1"/>
</dbReference>
<evidence type="ECO:0000256" key="7">
    <source>
        <dbReference type="SAM" id="MobiDB-lite"/>
    </source>
</evidence>
<evidence type="ECO:0000256" key="8">
    <source>
        <dbReference type="SAM" id="Phobius"/>
    </source>
</evidence>
<feature type="transmembrane region" description="Helical" evidence="8">
    <location>
        <begin position="161"/>
        <end position="189"/>
    </location>
</feature>
<dbReference type="Pfam" id="PF05977">
    <property type="entry name" value="MFS_3"/>
    <property type="match status" value="1"/>
</dbReference>
<feature type="transmembrane region" description="Helical" evidence="8">
    <location>
        <begin position="84"/>
        <end position="104"/>
    </location>
</feature>
<proteinExistence type="predicted"/>
<dbReference type="SUPFAM" id="SSF103473">
    <property type="entry name" value="MFS general substrate transporter"/>
    <property type="match status" value="1"/>
</dbReference>
<organism evidence="10 11">
    <name type="scientific">Roseibium limicola</name>
    <dbReference type="NCBI Taxonomy" id="2816037"/>
    <lineage>
        <taxon>Bacteria</taxon>
        <taxon>Pseudomonadati</taxon>
        <taxon>Pseudomonadota</taxon>
        <taxon>Alphaproteobacteria</taxon>
        <taxon>Hyphomicrobiales</taxon>
        <taxon>Stappiaceae</taxon>
        <taxon>Roseibium</taxon>
    </lineage>
</organism>
<evidence type="ECO:0000259" key="9">
    <source>
        <dbReference type="PROSITE" id="PS50850"/>
    </source>
</evidence>
<evidence type="ECO:0000256" key="6">
    <source>
        <dbReference type="ARBA" id="ARBA00023136"/>
    </source>
</evidence>
<dbReference type="PANTHER" id="PTHR23513:SF11">
    <property type="entry name" value="STAPHYLOFERRIN A TRANSPORTER"/>
    <property type="match status" value="1"/>
</dbReference>
<protein>
    <submittedName>
        <fullName evidence="10">MFS transporter</fullName>
    </submittedName>
</protein>
<accession>A0A939EQQ3</accession>
<dbReference type="EMBL" id="JAFLNF010000005">
    <property type="protein sequence ID" value="MBO0346216.1"/>
    <property type="molecule type" value="Genomic_DNA"/>
</dbReference>
<reference evidence="10" key="1">
    <citation type="submission" date="2021-03" db="EMBL/GenBank/DDBJ databases">
        <title>Roseibium sp. CAU 1637 isolated from Incheon.</title>
        <authorList>
            <person name="Kim W."/>
        </authorList>
    </citation>
    <scope>NUCLEOTIDE SEQUENCE</scope>
    <source>
        <strain evidence="10">CAU 1637</strain>
    </source>
</reference>
<feature type="transmembrane region" description="Helical" evidence="8">
    <location>
        <begin position="343"/>
        <end position="366"/>
    </location>
</feature>
<keyword evidence="3" id="KW-1003">Cell membrane</keyword>
<dbReference type="AlphaFoldDB" id="A0A939EQQ3"/>
<dbReference type="InterPro" id="IPR010290">
    <property type="entry name" value="TM_effector"/>
</dbReference>
<evidence type="ECO:0000313" key="10">
    <source>
        <dbReference type="EMBL" id="MBO0346216.1"/>
    </source>
</evidence>
<evidence type="ECO:0000256" key="1">
    <source>
        <dbReference type="ARBA" id="ARBA00004651"/>
    </source>
</evidence>
<comment type="subcellular location">
    <subcellularLocation>
        <location evidence="1">Cell membrane</location>
        <topology evidence="1">Multi-pass membrane protein</topology>
    </subcellularLocation>
</comment>
<evidence type="ECO:0000256" key="5">
    <source>
        <dbReference type="ARBA" id="ARBA00022989"/>
    </source>
</evidence>
<evidence type="ECO:0000313" key="11">
    <source>
        <dbReference type="Proteomes" id="UP000664779"/>
    </source>
</evidence>
<keyword evidence="4 8" id="KW-0812">Transmembrane</keyword>
<gene>
    <name evidence="10" type="ORF">J0X15_13365</name>
</gene>
<dbReference type="Proteomes" id="UP000664779">
    <property type="component" value="Unassembled WGS sequence"/>
</dbReference>
<feature type="region of interest" description="Disordered" evidence="7">
    <location>
        <begin position="405"/>
        <end position="430"/>
    </location>
</feature>
<keyword evidence="5 8" id="KW-1133">Transmembrane helix</keyword>
<dbReference type="CDD" id="cd06173">
    <property type="entry name" value="MFS_MefA_like"/>
    <property type="match status" value="1"/>
</dbReference>
<dbReference type="InterPro" id="IPR036259">
    <property type="entry name" value="MFS_trans_sf"/>
</dbReference>
<feature type="transmembrane region" description="Helical" evidence="8">
    <location>
        <begin position="257"/>
        <end position="276"/>
    </location>
</feature>
<evidence type="ECO:0000256" key="4">
    <source>
        <dbReference type="ARBA" id="ARBA00022692"/>
    </source>
</evidence>
<feature type="transmembrane region" description="Helical" evidence="8">
    <location>
        <begin position="372"/>
        <end position="390"/>
    </location>
</feature>
<dbReference type="RefSeq" id="WP_206941606.1">
    <property type="nucleotide sequence ID" value="NZ_JAFLNF010000005.1"/>
</dbReference>
<name>A0A939EQQ3_9HYPH</name>
<dbReference type="PROSITE" id="PS50850">
    <property type="entry name" value="MFS"/>
    <property type="match status" value="1"/>
</dbReference>
<dbReference type="InterPro" id="IPR020846">
    <property type="entry name" value="MFS_dom"/>
</dbReference>
<feature type="transmembrane region" description="Helical" evidence="8">
    <location>
        <begin position="308"/>
        <end position="331"/>
    </location>
</feature>
<keyword evidence="11" id="KW-1185">Reference proteome</keyword>
<dbReference type="PANTHER" id="PTHR23513">
    <property type="entry name" value="INTEGRAL MEMBRANE EFFLUX PROTEIN-RELATED"/>
    <property type="match status" value="1"/>
</dbReference>
<evidence type="ECO:0000256" key="3">
    <source>
        <dbReference type="ARBA" id="ARBA00022475"/>
    </source>
</evidence>
<dbReference type="GO" id="GO:0022857">
    <property type="term" value="F:transmembrane transporter activity"/>
    <property type="evidence" value="ECO:0007669"/>
    <property type="project" value="InterPro"/>
</dbReference>
<keyword evidence="2" id="KW-0813">Transport</keyword>
<comment type="caution">
    <text evidence="10">The sequence shown here is derived from an EMBL/GenBank/DDBJ whole genome shotgun (WGS) entry which is preliminary data.</text>
</comment>
<sequence length="430" mass="45272">MFKSLSNPNYRLWAMGSLVSNVGTWMQRTAQDWLVLTQLTDHNASAVGFVMALQFGPQLLCLPWTGVVADSVDKRKLMLFTQSFMGLLALILAALTLSGTVELWHVYVLAFLQGCTASFDIPARQTYVAELVSKEDLPNAISLNSASFNGARMIGPATAGIVIALAGTGWGFLINALSFAAVLASLLLLKPPKDAAQAPAKQKIKGSFTKGLAYVRTRDDLKAYLVMLFFIGTFGLNFPIFIATMATREFNLGASDYGFLSSCLAVGTVAGALLAANRREARAEVLVGGSFAFALASLAAAVMPSSWLFGLMLVFIGVGAITIMTTSMALMQMDTEPAMRGRVMAIRIAVTMGGTPLGAPIAGFVVDHFGPRWSMGLAVGAGLAAGVVGLRHLMRRRSAAVAAPASPSASASGGIVDPHGLTQVDMPGQK</sequence>
<dbReference type="GO" id="GO:0005886">
    <property type="term" value="C:plasma membrane"/>
    <property type="evidence" value="ECO:0007669"/>
    <property type="project" value="UniProtKB-SubCell"/>
</dbReference>